<reference evidence="3" key="2">
    <citation type="submission" date="2020-03" db="EMBL/GenBank/DDBJ databases">
        <title>Flavobacteriaceae bacterium strain TP-CH-4, a member of the family Flavobacteriaceae isolated from a deep-sea seamount.</title>
        <authorList>
            <person name="Zhang D.-C."/>
        </authorList>
    </citation>
    <scope>NUCLEOTIDE SEQUENCE</scope>
    <source>
        <strain evidence="3">TP-CH-4</strain>
    </source>
</reference>
<comment type="caution">
    <text evidence="3">The sequence shown here is derived from an EMBL/GenBank/DDBJ whole genome shotgun (WGS) entry which is preliminary data.</text>
</comment>
<dbReference type="AlphaFoldDB" id="A0A967AV70"/>
<dbReference type="SUPFAM" id="SSF55961">
    <property type="entry name" value="Bet v1-like"/>
    <property type="match status" value="1"/>
</dbReference>
<evidence type="ECO:0000259" key="2">
    <source>
        <dbReference type="Pfam" id="PF08327"/>
    </source>
</evidence>
<dbReference type="Proteomes" id="UP000707206">
    <property type="component" value="Unassembled WGS sequence"/>
</dbReference>
<gene>
    <name evidence="3" type="ORF">FK220_014425</name>
</gene>
<feature type="domain" description="Activator of Hsp90 ATPase homologue 1/2-like C-terminal" evidence="2">
    <location>
        <begin position="14"/>
        <end position="140"/>
    </location>
</feature>
<reference evidence="3" key="1">
    <citation type="submission" date="2019-07" db="EMBL/GenBank/DDBJ databases">
        <authorList>
            <person name="De-Chao Zhang Q."/>
        </authorList>
    </citation>
    <scope>NUCLEOTIDE SEQUENCE</scope>
    <source>
        <strain evidence="3">TP-CH-4</strain>
    </source>
</reference>
<dbReference type="EMBL" id="VIKU02000004">
    <property type="protein sequence ID" value="NHF60547.1"/>
    <property type="molecule type" value="Genomic_DNA"/>
</dbReference>
<accession>A0A967AV70</accession>
<dbReference type="Gene3D" id="3.30.530.20">
    <property type="match status" value="1"/>
</dbReference>
<keyword evidence="4" id="KW-1185">Reference proteome</keyword>
<evidence type="ECO:0000313" key="3">
    <source>
        <dbReference type="EMBL" id="NHF60547.1"/>
    </source>
</evidence>
<comment type="similarity">
    <text evidence="1">Belongs to the AHA1 family.</text>
</comment>
<sequence>MKPPIPVVVTQEFDTPLENIWTAITEVDQMKCWYFDNIPAFKPEVGFETRFNVQSNGRDFLHIWKVTEVRPPTQLVYSWSFMGYEVDSYTVFELEQKGEKSILTLRCYGIESYPDDVPEFTRESCTAGWNYFIKESLPSYIDSLKIR</sequence>
<dbReference type="InterPro" id="IPR013538">
    <property type="entry name" value="ASHA1/2-like_C"/>
</dbReference>
<evidence type="ECO:0000256" key="1">
    <source>
        <dbReference type="ARBA" id="ARBA00006817"/>
    </source>
</evidence>
<evidence type="ECO:0000313" key="4">
    <source>
        <dbReference type="Proteomes" id="UP000707206"/>
    </source>
</evidence>
<dbReference type="RefSeq" id="WP_152575044.1">
    <property type="nucleotide sequence ID" value="NZ_VIKU02000004.1"/>
</dbReference>
<proteinExistence type="inferred from homology"/>
<dbReference type="CDD" id="cd07814">
    <property type="entry name" value="SRPBCC_CalC_Aha1-like"/>
    <property type="match status" value="1"/>
</dbReference>
<name>A0A967AV70_9FLAO</name>
<dbReference type="InterPro" id="IPR023393">
    <property type="entry name" value="START-like_dom_sf"/>
</dbReference>
<organism evidence="3 4">
    <name type="scientific">Pelagihabitans pacificus</name>
    <dbReference type="NCBI Taxonomy" id="2696054"/>
    <lineage>
        <taxon>Bacteria</taxon>
        <taxon>Pseudomonadati</taxon>
        <taxon>Bacteroidota</taxon>
        <taxon>Flavobacteriia</taxon>
        <taxon>Flavobacteriales</taxon>
        <taxon>Flavobacteriaceae</taxon>
        <taxon>Pelagihabitans</taxon>
    </lineage>
</organism>
<protein>
    <submittedName>
        <fullName evidence="3">SRPBCC domain-containing protein</fullName>
    </submittedName>
</protein>
<dbReference type="Pfam" id="PF08327">
    <property type="entry name" value="AHSA1"/>
    <property type="match status" value="1"/>
</dbReference>